<feature type="domain" description="DUF2314" evidence="2">
    <location>
        <begin position="7"/>
        <end position="99"/>
    </location>
</feature>
<keyword evidence="4" id="KW-1185">Reference proteome</keyword>
<dbReference type="InterPro" id="IPR018756">
    <property type="entry name" value="DUF2314"/>
</dbReference>
<dbReference type="EMBL" id="QGKM01000036">
    <property type="protein sequence ID" value="PWQ96616.1"/>
    <property type="molecule type" value="Genomic_DNA"/>
</dbReference>
<dbReference type="AlphaFoldDB" id="A0A317CDK9"/>
<reference evidence="3 4" key="1">
    <citation type="submission" date="2018-05" db="EMBL/GenBank/DDBJ databases">
        <title>Leucothrix arctica sp. nov., isolated from Arctic seawater.</title>
        <authorList>
            <person name="Choi A."/>
            <person name="Baek K."/>
        </authorList>
    </citation>
    <scope>NUCLEOTIDE SEQUENCE [LARGE SCALE GENOMIC DNA]</scope>
    <source>
        <strain evidence="3 4">JCM 18388</strain>
    </source>
</reference>
<comment type="caution">
    <text evidence="3">The sequence shown here is derived from an EMBL/GenBank/DDBJ whole genome shotgun (WGS) entry which is preliminary data.</text>
</comment>
<dbReference type="Pfam" id="PF09951">
    <property type="entry name" value="Imm33"/>
    <property type="match status" value="1"/>
</dbReference>
<dbReference type="PANTHER" id="PTHR38743">
    <property type="entry name" value="SIMILAR TO GLYOXYLASE I FAMILY PROTEIN"/>
    <property type="match status" value="1"/>
</dbReference>
<feature type="domain" description="Immunity protein Imm33" evidence="1">
    <location>
        <begin position="117"/>
        <end position="202"/>
    </location>
</feature>
<evidence type="ECO:0000313" key="4">
    <source>
        <dbReference type="Proteomes" id="UP000245539"/>
    </source>
</evidence>
<evidence type="ECO:0000313" key="3">
    <source>
        <dbReference type="EMBL" id="PWQ96616.1"/>
    </source>
</evidence>
<dbReference type="RefSeq" id="WP_109838007.1">
    <property type="nucleotide sequence ID" value="NZ_QGKM01000036.1"/>
</dbReference>
<dbReference type="Pfam" id="PF10077">
    <property type="entry name" value="DUF2314"/>
    <property type="match status" value="1"/>
</dbReference>
<gene>
    <name evidence="3" type="ORF">DKW60_12595</name>
</gene>
<organism evidence="3 4">
    <name type="scientific">Leucothrix pacifica</name>
    <dbReference type="NCBI Taxonomy" id="1247513"/>
    <lineage>
        <taxon>Bacteria</taxon>
        <taxon>Pseudomonadati</taxon>
        <taxon>Pseudomonadota</taxon>
        <taxon>Gammaproteobacteria</taxon>
        <taxon>Thiotrichales</taxon>
        <taxon>Thiotrichaceae</taxon>
        <taxon>Leucothrix</taxon>
    </lineage>
</organism>
<dbReference type="OrthoDB" id="4827574at2"/>
<proteinExistence type="predicted"/>
<evidence type="ECO:0000259" key="1">
    <source>
        <dbReference type="Pfam" id="PF09951"/>
    </source>
</evidence>
<name>A0A317CDK9_9GAMM</name>
<accession>A0A317CDK9</accession>
<dbReference type="InterPro" id="IPR018689">
    <property type="entry name" value="Imm33_dom"/>
</dbReference>
<evidence type="ECO:0000259" key="2">
    <source>
        <dbReference type="Pfam" id="PF10077"/>
    </source>
</evidence>
<dbReference type="Proteomes" id="UP000245539">
    <property type="component" value="Unassembled WGS sequence"/>
</dbReference>
<sequence>MQDRSWKLEDAQKIAEEFPCTFYKPSSEVVSQLQVGNQAKLIFEFESDDPEAPRAERMWVEITDVKDGMYSGYLDNDPAYIKDIKHKDPIEFSECHIIDTDLDDPIPSITEKYIKRCFVTNNILYEGRPVGYLYREEPDYDDDSGWRFTAGDETDEYMDDSDNSSYVSLGAVLREDDSILALLEREPGVAFAKDEHGNFVELND</sequence>
<protein>
    <submittedName>
        <fullName evidence="3">DUF2185 domain-containing protein</fullName>
    </submittedName>
</protein>
<dbReference type="PANTHER" id="PTHR38743:SF2">
    <property type="entry name" value="DUF2185 DOMAIN-CONTAINING PROTEIN"/>
    <property type="match status" value="1"/>
</dbReference>